<reference evidence="1" key="1">
    <citation type="submission" date="2023-10" db="EMBL/GenBank/DDBJ databases">
        <title>Production of high quality cheese from raw caw milk (raw cheese).</title>
        <authorList>
            <person name="Samouris G."/>
        </authorList>
    </citation>
    <scope>NUCLEOTIDE SEQUENCE</scope>
    <source>
        <strain evidence="1">M17-3</strain>
    </source>
</reference>
<proteinExistence type="predicted"/>
<comment type="caution">
    <text evidence="1">The sequence shown here is derived from an EMBL/GenBank/DDBJ whole genome shotgun (WGS) entry which is preliminary data.</text>
</comment>
<gene>
    <name evidence="1" type="ORF">RZO31_04855</name>
</gene>
<name>A0AAE4NRB7_9LACT</name>
<dbReference type="RefSeq" id="WP_317059014.1">
    <property type="nucleotide sequence ID" value="NZ_JAWHVL010000011.1"/>
</dbReference>
<sequence length="63" mass="7326">MKEITKEIARAIRRKKADLMLSETKTAKSIGITSDTLRKMREGECFVKDTVYVKVTQWLAEDY</sequence>
<organism evidence="1 2">
    <name type="scientific">Lactococcus lactis</name>
    <dbReference type="NCBI Taxonomy" id="1358"/>
    <lineage>
        <taxon>Bacteria</taxon>
        <taxon>Bacillati</taxon>
        <taxon>Bacillota</taxon>
        <taxon>Bacilli</taxon>
        <taxon>Lactobacillales</taxon>
        <taxon>Streptococcaceae</taxon>
        <taxon>Lactococcus</taxon>
    </lineage>
</organism>
<accession>A0AAE4NRB7</accession>
<dbReference type="AlphaFoldDB" id="A0AAE4NRB7"/>
<dbReference type="Proteomes" id="UP001186047">
    <property type="component" value="Unassembled WGS sequence"/>
</dbReference>
<dbReference type="EMBL" id="JAWHVL010000011">
    <property type="protein sequence ID" value="MDV2632206.1"/>
    <property type="molecule type" value="Genomic_DNA"/>
</dbReference>
<protein>
    <recommendedName>
        <fullName evidence="3">DNA-binding protein</fullName>
    </recommendedName>
</protein>
<evidence type="ECO:0000313" key="2">
    <source>
        <dbReference type="Proteomes" id="UP001186047"/>
    </source>
</evidence>
<evidence type="ECO:0008006" key="3">
    <source>
        <dbReference type="Google" id="ProtNLM"/>
    </source>
</evidence>
<evidence type="ECO:0000313" key="1">
    <source>
        <dbReference type="EMBL" id="MDV2632206.1"/>
    </source>
</evidence>